<dbReference type="SUPFAM" id="SSF48092">
    <property type="entry name" value="Transcription factor STAT-4 N-domain"/>
    <property type="match status" value="1"/>
</dbReference>
<dbReference type="InterPro" id="IPR013800">
    <property type="entry name" value="STAT_TF_alpha"/>
</dbReference>
<dbReference type="InterPro" id="IPR015988">
    <property type="entry name" value="STAT_TF_CC"/>
</dbReference>
<dbReference type="PANTHER" id="PTHR11801">
    <property type="entry name" value="SIGNAL TRANSDUCER AND ACTIVATOR OF TRANSCRIPTION"/>
    <property type="match status" value="1"/>
</dbReference>
<dbReference type="InterPro" id="IPR013801">
    <property type="entry name" value="STAT_TF_DNA-bd"/>
</dbReference>
<dbReference type="InterPro" id="IPR013799">
    <property type="entry name" value="STAT_TF_prot_interaction"/>
</dbReference>
<evidence type="ECO:0000259" key="10">
    <source>
        <dbReference type="SMART" id="SM00964"/>
    </source>
</evidence>
<dbReference type="InterPro" id="IPR001217">
    <property type="entry name" value="STAT"/>
</dbReference>
<organism evidence="11 12">
    <name type="scientific">Cynoglossus semilaevis</name>
    <name type="common">Tongue sole</name>
    <dbReference type="NCBI Taxonomy" id="244447"/>
    <lineage>
        <taxon>Eukaryota</taxon>
        <taxon>Metazoa</taxon>
        <taxon>Chordata</taxon>
        <taxon>Craniata</taxon>
        <taxon>Vertebrata</taxon>
        <taxon>Euteleostomi</taxon>
        <taxon>Actinopterygii</taxon>
        <taxon>Neopterygii</taxon>
        <taxon>Teleostei</taxon>
        <taxon>Neoteleostei</taxon>
        <taxon>Acanthomorphata</taxon>
        <taxon>Carangaria</taxon>
        <taxon>Pleuronectiformes</taxon>
        <taxon>Pleuronectoidei</taxon>
        <taxon>Cynoglossidae</taxon>
        <taxon>Cynoglossinae</taxon>
        <taxon>Cynoglossus</taxon>
    </lineage>
</organism>
<dbReference type="GeneTree" id="ENSGT01050000244905"/>
<dbReference type="Proteomes" id="UP000265120">
    <property type="component" value="Chromosome 16"/>
</dbReference>
<dbReference type="AlphaFoldDB" id="A0A3P8WH32"/>
<evidence type="ECO:0000256" key="2">
    <source>
        <dbReference type="ARBA" id="ARBA00004496"/>
    </source>
</evidence>
<reference evidence="11" key="2">
    <citation type="submission" date="2025-08" db="UniProtKB">
        <authorList>
            <consortium name="Ensembl"/>
        </authorList>
    </citation>
    <scope>IDENTIFICATION</scope>
</reference>
<evidence type="ECO:0000256" key="4">
    <source>
        <dbReference type="ARBA" id="ARBA00022553"/>
    </source>
</evidence>
<evidence type="ECO:0000256" key="8">
    <source>
        <dbReference type="ARBA" id="ARBA00023163"/>
    </source>
</evidence>
<dbReference type="STRING" id="244447.ENSCSEP00000026049"/>
<keyword evidence="4" id="KW-0597">Phosphoprotein</keyword>
<sequence length="469" mass="54178">MAQWMELLRLNLLQGELGQFYDRKFPRHIRHCLCLFIESQDWDSAAADENKARICFQSLQCYLEDQCNRSLVEGRILKDPDFPGIKDYLVNHFEESPLQLAKVLSECLHEEKKVLSSASQEQHHSSPLVKDKWRVLDNRMNLLLRQTLEIKTKMSSMTNNHAVGTKRRREALATVADLAQGEFNFNLQTISQVLLKDVVNILQQLKGIVKILTEEELPEWRHRQQLACIGSPVSTCVFHLQKWFTDVAELILCLRRLLHKLQEQNRKYKHPDLSVHLEQTQKFAVTLLTNLLTNALIVEKQPAMGNTPQRPLVIKTGVRFSVTVRFLVNLPEFRCLLKIKPFFDKDIEEIIQTHGLRQFELNKEESKVMDVETSGDSLVTEFVQMTLKEIKTWGSRSCEQSILVTEEFHIIKFATCLQFDGLTFNIEVSIVTKFFQSQREKKRSAGHSWISCLVCTGQLAAPGGRLCYP</sequence>
<keyword evidence="9" id="KW-0539">Nucleus</keyword>
<evidence type="ECO:0000256" key="1">
    <source>
        <dbReference type="ARBA" id="ARBA00004123"/>
    </source>
</evidence>
<evidence type="ECO:0000256" key="6">
    <source>
        <dbReference type="ARBA" id="ARBA00023015"/>
    </source>
</evidence>
<keyword evidence="12" id="KW-1185">Reference proteome</keyword>
<keyword evidence="3" id="KW-0963">Cytoplasm</keyword>
<keyword evidence="5" id="KW-0727">SH2 domain</keyword>
<accession>A0A3P8WH32</accession>
<evidence type="ECO:0000256" key="3">
    <source>
        <dbReference type="ARBA" id="ARBA00022490"/>
    </source>
</evidence>
<evidence type="ECO:0000313" key="11">
    <source>
        <dbReference type="Ensembl" id="ENSCSEP00000026049.1"/>
    </source>
</evidence>
<keyword evidence="6" id="KW-0805">Transcription regulation</keyword>
<keyword evidence="8" id="KW-0804">Transcription</keyword>
<dbReference type="InterPro" id="IPR008967">
    <property type="entry name" value="p53-like_TF_DNA-bd_sf"/>
</dbReference>
<dbReference type="Ensembl" id="ENSCSET00000026389.1">
    <property type="protein sequence ID" value="ENSCSEP00000026049.1"/>
    <property type="gene ID" value="ENSCSEG00000016628.1"/>
</dbReference>
<dbReference type="Pfam" id="PF01017">
    <property type="entry name" value="STAT_alpha"/>
    <property type="match status" value="1"/>
</dbReference>
<dbReference type="GO" id="GO:0005634">
    <property type="term" value="C:nucleus"/>
    <property type="evidence" value="ECO:0007669"/>
    <property type="project" value="UniProtKB-SubCell"/>
</dbReference>
<dbReference type="Gene3D" id="2.60.40.630">
    <property type="entry name" value="STAT transcription factor, DNA-binding domain"/>
    <property type="match status" value="1"/>
</dbReference>
<dbReference type="InterPro" id="IPR036535">
    <property type="entry name" value="STAT_N_sf"/>
</dbReference>
<dbReference type="GO" id="GO:0003677">
    <property type="term" value="F:DNA binding"/>
    <property type="evidence" value="ECO:0007669"/>
    <property type="project" value="UniProtKB-KW"/>
</dbReference>
<feature type="domain" description="STAT transcription factor protein interaction" evidence="10">
    <location>
        <begin position="2"/>
        <end position="121"/>
    </location>
</feature>
<dbReference type="Pfam" id="PF02864">
    <property type="entry name" value="STAT_bind"/>
    <property type="match status" value="1"/>
</dbReference>
<dbReference type="OMA" id="ENKARIC"/>
<keyword evidence="7" id="KW-0238">DNA-binding</keyword>
<dbReference type="Gene3D" id="1.10.532.10">
    <property type="entry name" value="STAT transcription factor, N-terminal domain"/>
    <property type="match status" value="1"/>
</dbReference>
<evidence type="ECO:0000313" key="12">
    <source>
        <dbReference type="Proteomes" id="UP000265120"/>
    </source>
</evidence>
<protein>
    <recommendedName>
        <fullName evidence="10">STAT transcription factor protein interaction domain-containing protein</fullName>
    </recommendedName>
</protein>
<evidence type="ECO:0000256" key="7">
    <source>
        <dbReference type="ARBA" id="ARBA00023125"/>
    </source>
</evidence>
<dbReference type="InterPro" id="IPR012345">
    <property type="entry name" value="STAT_TF_DNA-bd_N"/>
</dbReference>
<evidence type="ECO:0000256" key="9">
    <source>
        <dbReference type="ARBA" id="ARBA00023242"/>
    </source>
</evidence>
<dbReference type="GO" id="GO:0003700">
    <property type="term" value="F:DNA-binding transcription factor activity"/>
    <property type="evidence" value="ECO:0007669"/>
    <property type="project" value="InterPro"/>
</dbReference>
<dbReference type="SUPFAM" id="SSF49417">
    <property type="entry name" value="p53-like transcription factors"/>
    <property type="match status" value="1"/>
</dbReference>
<comment type="subcellular location">
    <subcellularLocation>
        <location evidence="2">Cytoplasm</location>
    </subcellularLocation>
    <subcellularLocation>
        <location evidence="1">Nucleus</location>
    </subcellularLocation>
</comment>
<reference evidence="11" key="3">
    <citation type="submission" date="2025-09" db="UniProtKB">
        <authorList>
            <consortium name="Ensembl"/>
        </authorList>
    </citation>
    <scope>IDENTIFICATION</scope>
</reference>
<proteinExistence type="predicted"/>
<dbReference type="GO" id="GO:0005737">
    <property type="term" value="C:cytoplasm"/>
    <property type="evidence" value="ECO:0007669"/>
    <property type="project" value="UniProtKB-SubCell"/>
</dbReference>
<evidence type="ECO:0000256" key="5">
    <source>
        <dbReference type="ARBA" id="ARBA00022999"/>
    </source>
</evidence>
<name>A0A3P8WH32_CYNSE</name>
<dbReference type="Pfam" id="PF02865">
    <property type="entry name" value="STAT_int"/>
    <property type="match status" value="1"/>
</dbReference>
<dbReference type="InParanoid" id="A0A3P8WH32"/>
<dbReference type="GO" id="GO:0007165">
    <property type="term" value="P:signal transduction"/>
    <property type="evidence" value="ECO:0007669"/>
    <property type="project" value="InterPro"/>
</dbReference>
<dbReference type="SUPFAM" id="SSF47655">
    <property type="entry name" value="STAT"/>
    <property type="match status" value="1"/>
</dbReference>
<dbReference type="SMART" id="SM00964">
    <property type="entry name" value="STAT_int"/>
    <property type="match status" value="1"/>
</dbReference>
<reference evidence="11 12" key="1">
    <citation type="journal article" date="2014" name="Nat. Genet.">
        <title>Whole-genome sequence of a flatfish provides insights into ZW sex chromosome evolution and adaptation to a benthic lifestyle.</title>
        <authorList>
            <person name="Chen S."/>
            <person name="Zhang G."/>
            <person name="Shao C."/>
            <person name="Huang Q."/>
            <person name="Liu G."/>
            <person name="Zhang P."/>
            <person name="Song W."/>
            <person name="An N."/>
            <person name="Chalopin D."/>
            <person name="Volff J.N."/>
            <person name="Hong Y."/>
            <person name="Li Q."/>
            <person name="Sha Z."/>
            <person name="Zhou H."/>
            <person name="Xie M."/>
            <person name="Yu Q."/>
            <person name="Liu Y."/>
            <person name="Xiang H."/>
            <person name="Wang N."/>
            <person name="Wu K."/>
            <person name="Yang C."/>
            <person name="Zhou Q."/>
            <person name="Liao X."/>
            <person name="Yang L."/>
            <person name="Hu Q."/>
            <person name="Zhang J."/>
            <person name="Meng L."/>
            <person name="Jin L."/>
            <person name="Tian Y."/>
            <person name="Lian J."/>
            <person name="Yang J."/>
            <person name="Miao G."/>
            <person name="Liu S."/>
            <person name="Liang Z."/>
            <person name="Yan F."/>
            <person name="Li Y."/>
            <person name="Sun B."/>
            <person name="Zhang H."/>
            <person name="Zhang J."/>
            <person name="Zhu Y."/>
            <person name="Du M."/>
            <person name="Zhao Y."/>
            <person name="Schartl M."/>
            <person name="Tang Q."/>
            <person name="Wang J."/>
        </authorList>
    </citation>
    <scope>NUCLEOTIDE SEQUENCE</scope>
</reference>